<name>A0ABM1ZDQ5_AEDAL</name>
<sequence length="358" mass="39533">MSDLSNDDYDLLDDELSSAVTQFESNVTALAQVLECYGSEVTEFEHLDEDIRRLEAAGRMLCGSVDKAVQQVVPGVLTEIEAKNQQLDQLHVSNRNNEATIKAQKEKIAQLEQDLMAAKEHLSSQVVGQFESVSWIGSIMGAMLWKSCKQHESVKALIGTDSLRDFLGMANCVLSCFLAHQGAVGEVALSSDSEDYKFLATICGCLTNLAAFPEGRAYLAVETDGLLFAHNLLLAMELFRMPEGRLLKRMSLTFVFNICLENNGAMFVLGDEKRLGSVVRCLDQANSQDVLTLAVSLLVRLIKSVPEYRTRAMIASKIPRSIVKQTSDSNNSELKETASHLLELIEFDWIKAAMNNGK</sequence>
<evidence type="ECO:0000256" key="1">
    <source>
        <dbReference type="SAM" id="Coils"/>
    </source>
</evidence>
<organism evidence="2 3">
    <name type="scientific">Aedes albopictus</name>
    <name type="common">Asian tiger mosquito</name>
    <name type="synonym">Stegomyia albopicta</name>
    <dbReference type="NCBI Taxonomy" id="7160"/>
    <lineage>
        <taxon>Eukaryota</taxon>
        <taxon>Metazoa</taxon>
        <taxon>Ecdysozoa</taxon>
        <taxon>Arthropoda</taxon>
        <taxon>Hexapoda</taxon>
        <taxon>Insecta</taxon>
        <taxon>Pterygota</taxon>
        <taxon>Neoptera</taxon>
        <taxon>Endopterygota</taxon>
        <taxon>Diptera</taxon>
        <taxon>Nematocera</taxon>
        <taxon>Culicoidea</taxon>
        <taxon>Culicidae</taxon>
        <taxon>Culicinae</taxon>
        <taxon>Aedini</taxon>
        <taxon>Aedes</taxon>
        <taxon>Stegomyia</taxon>
    </lineage>
</organism>
<dbReference type="RefSeq" id="XP_019542784.3">
    <property type="nucleotide sequence ID" value="XM_019687239.3"/>
</dbReference>
<protein>
    <submittedName>
        <fullName evidence="2">Uncharacterized protein</fullName>
    </submittedName>
</protein>
<keyword evidence="3" id="KW-1185">Reference proteome</keyword>
<dbReference type="InterPro" id="IPR016024">
    <property type="entry name" value="ARM-type_fold"/>
</dbReference>
<dbReference type="EnsemblMetazoa" id="AALFPA23_017520.R25582">
    <property type="protein sequence ID" value="AALFPA23_017520.P25582"/>
    <property type="gene ID" value="AALFPA23_017520"/>
</dbReference>
<evidence type="ECO:0000313" key="2">
    <source>
        <dbReference type="EnsemblMetazoa" id="AALFPA23_017520.P25582"/>
    </source>
</evidence>
<keyword evidence="1" id="KW-0175">Coiled coil</keyword>
<evidence type="ECO:0000313" key="3">
    <source>
        <dbReference type="Proteomes" id="UP000069940"/>
    </source>
</evidence>
<dbReference type="SUPFAM" id="SSF48371">
    <property type="entry name" value="ARM repeat"/>
    <property type="match status" value="1"/>
</dbReference>
<dbReference type="GeneID" id="109413555"/>
<dbReference type="InterPro" id="IPR011989">
    <property type="entry name" value="ARM-like"/>
</dbReference>
<dbReference type="PANTHER" id="PTHR15434:SF2">
    <property type="entry name" value="HEAT SHOCK FACTOR 2-BINDING PROTEIN"/>
    <property type="match status" value="1"/>
</dbReference>
<reference evidence="2" key="2">
    <citation type="submission" date="2025-05" db="UniProtKB">
        <authorList>
            <consortium name="EnsemblMetazoa"/>
        </authorList>
    </citation>
    <scope>IDENTIFICATION</scope>
    <source>
        <strain evidence="2">Foshan</strain>
    </source>
</reference>
<proteinExistence type="predicted"/>
<dbReference type="Gene3D" id="1.25.10.10">
    <property type="entry name" value="Leucine-rich Repeat Variant"/>
    <property type="match status" value="1"/>
</dbReference>
<dbReference type="PANTHER" id="PTHR15434">
    <property type="entry name" value="HEAT SHOCK FACTOR 2-BINDING PROTEIN"/>
    <property type="match status" value="1"/>
</dbReference>
<dbReference type="Proteomes" id="UP000069940">
    <property type="component" value="Unassembled WGS sequence"/>
</dbReference>
<reference evidence="3" key="1">
    <citation type="journal article" date="2015" name="Proc. Natl. Acad. Sci. U.S.A.">
        <title>Genome sequence of the Asian Tiger mosquito, Aedes albopictus, reveals insights into its biology, genetics, and evolution.</title>
        <authorList>
            <person name="Chen X.G."/>
            <person name="Jiang X."/>
            <person name="Gu J."/>
            <person name="Xu M."/>
            <person name="Wu Y."/>
            <person name="Deng Y."/>
            <person name="Zhang C."/>
            <person name="Bonizzoni M."/>
            <person name="Dermauw W."/>
            <person name="Vontas J."/>
            <person name="Armbruster P."/>
            <person name="Huang X."/>
            <person name="Yang Y."/>
            <person name="Zhang H."/>
            <person name="He W."/>
            <person name="Peng H."/>
            <person name="Liu Y."/>
            <person name="Wu K."/>
            <person name="Chen J."/>
            <person name="Lirakis M."/>
            <person name="Topalis P."/>
            <person name="Van Leeuwen T."/>
            <person name="Hall A.B."/>
            <person name="Jiang X."/>
            <person name="Thorpe C."/>
            <person name="Mueller R.L."/>
            <person name="Sun C."/>
            <person name="Waterhouse R.M."/>
            <person name="Yan G."/>
            <person name="Tu Z.J."/>
            <person name="Fang X."/>
            <person name="James A.A."/>
        </authorList>
    </citation>
    <scope>NUCLEOTIDE SEQUENCE [LARGE SCALE GENOMIC DNA]</scope>
    <source>
        <strain evidence="3">Foshan</strain>
    </source>
</reference>
<feature type="coiled-coil region" evidence="1">
    <location>
        <begin position="94"/>
        <end position="121"/>
    </location>
</feature>
<accession>A0ABM1ZDQ5</accession>
<dbReference type="InterPro" id="IPR039584">
    <property type="entry name" value="HSF2BP"/>
</dbReference>